<keyword evidence="4" id="KW-1003">Cell membrane</keyword>
<evidence type="ECO:0000256" key="7">
    <source>
        <dbReference type="ARBA" id="ARBA00023136"/>
    </source>
</evidence>
<evidence type="ECO:0000313" key="13">
    <source>
        <dbReference type="EMBL" id="QKS81000.1"/>
    </source>
</evidence>
<evidence type="ECO:0000256" key="1">
    <source>
        <dbReference type="ARBA" id="ARBA00004533"/>
    </source>
</evidence>
<dbReference type="InterPro" id="IPR006143">
    <property type="entry name" value="RND_pump_MFP"/>
</dbReference>
<comment type="subcellular location">
    <subcellularLocation>
        <location evidence="1">Cell inner membrane</location>
    </subcellularLocation>
    <subcellularLocation>
        <location evidence="2">Membrane</location>
        <topology evidence="2">Lipid-anchor</topology>
    </subcellularLocation>
</comment>
<evidence type="ECO:0000256" key="6">
    <source>
        <dbReference type="ARBA" id="ARBA00023054"/>
    </source>
</evidence>
<name>A0A6N1C9S5_9PSED</name>
<evidence type="ECO:0000256" key="2">
    <source>
        <dbReference type="ARBA" id="ARBA00004635"/>
    </source>
</evidence>
<evidence type="ECO:0000256" key="8">
    <source>
        <dbReference type="SAM" id="Coils"/>
    </source>
</evidence>
<feature type="coiled-coil region" evidence="8">
    <location>
        <begin position="113"/>
        <end position="140"/>
    </location>
</feature>
<accession>A0A6N1C9S5</accession>
<feature type="domain" description="Multidrug resistance protein MdtA-like alpha-helical hairpin" evidence="9">
    <location>
        <begin position="113"/>
        <end position="182"/>
    </location>
</feature>
<feature type="domain" description="Multidrug resistance protein MdtA-like beta-barrel" evidence="11">
    <location>
        <begin position="219"/>
        <end position="304"/>
    </location>
</feature>
<evidence type="ECO:0000259" key="9">
    <source>
        <dbReference type="Pfam" id="PF25876"/>
    </source>
</evidence>
<dbReference type="Gene3D" id="2.40.30.170">
    <property type="match status" value="1"/>
</dbReference>
<dbReference type="RefSeq" id="WP_176687858.1">
    <property type="nucleotide sequence ID" value="NZ_CP048810.1"/>
</dbReference>
<dbReference type="NCBIfam" id="TIGR01730">
    <property type="entry name" value="RND_mfp"/>
    <property type="match status" value="1"/>
</dbReference>
<dbReference type="InterPro" id="IPR058624">
    <property type="entry name" value="MdtA-like_HH"/>
</dbReference>
<evidence type="ECO:0000313" key="14">
    <source>
        <dbReference type="Proteomes" id="UP000509545"/>
    </source>
</evidence>
<dbReference type="SUPFAM" id="SSF111369">
    <property type="entry name" value="HlyD-like secretion proteins"/>
    <property type="match status" value="1"/>
</dbReference>
<dbReference type="AlphaFoldDB" id="A0A6N1C9S5"/>
<evidence type="ECO:0000256" key="5">
    <source>
        <dbReference type="ARBA" id="ARBA00022519"/>
    </source>
</evidence>
<dbReference type="GO" id="GO:0015562">
    <property type="term" value="F:efflux transmembrane transporter activity"/>
    <property type="evidence" value="ECO:0007669"/>
    <property type="project" value="TreeGrafter"/>
</dbReference>
<dbReference type="Pfam" id="PF25989">
    <property type="entry name" value="YknX_C"/>
    <property type="match status" value="1"/>
</dbReference>
<dbReference type="PANTHER" id="PTHR30469:SF12">
    <property type="entry name" value="MULTIDRUG RESISTANCE PROTEIN MDTA"/>
    <property type="match status" value="1"/>
</dbReference>
<keyword evidence="5" id="KW-0997">Cell inner membrane</keyword>
<keyword evidence="6 8" id="KW-0175">Coiled coil</keyword>
<protein>
    <submittedName>
        <fullName evidence="13">Efflux RND transporter periplasmic adaptor subunit</fullName>
    </submittedName>
</protein>
<dbReference type="Gene3D" id="2.40.420.20">
    <property type="match status" value="1"/>
</dbReference>
<dbReference type="Gene3D" id="2.40.50.100">
    <property type="match status" value="1"/>
</dbReference>
<dbReference type="KEGG" id="pbz:GN234_03145"/>
<organism evidence="13 14">
    <name type="scientific">Pseudomonas bijieensis</name>
    <dbReference type="NCBI Taxonomy" id="2681983"/>
    <lineage>
        <taxon>Bacteria</taxon>
        <taxon>Pseudomonadati</taxon>
        <taxon>Pseudomonadota</taxon>
        <taxon>Gammaproteobacteria</taxon>
        <taxon>Pseudomonadales</taxon>
        <taxon>Pseudomonadaceae</taxon>
        <taxon>Pseudomonas</taxon>
    </lineage>
</organism>
<dbReference type="GO" id="GO:1990281">
    <property type="term" value="C:efflux pump complex"/>
    <property type="evidence" value="ECO:0007669"/>
    <property type="project" value="TreeGrafter"/>
</dbReference>
<evidence type="ECO:0000259" key="11">
    <source>
        <dbReference type="Pfam" id="PF25944"/>
    </source>
</evidence>
<evidence type="ECO:0000259" key="12">
    <source>
        <dbReference type="Pfam" id="PF25989"/>
    </source>
</evidence>
<dbReference type="Pfam" id="PF25917">
    <property type="entry name" value="BSH_RND"/>
    <property type="match status" value="1"/>
</dbReference>
<dbReference type="Proteomes" id="UP000509545">
    <property type="component" value="Chromosome"/>
</dbReference>
<sequence length="393" mass="41821">MSQSKISRTFFSVSLTLGSLLTLGGWTYWLWPGQSAAAVTATPPSVPVSAFEVQHQDVPVLIHAIGNVRSLHSVEIRSQVDGLLLELPVKEGQRVKRGDLLARIDDRAIVAALEQAKAQLAVAQAQLASANVDLKRYRALATTQAVSAQTLDQQQALVAQLHATVQSQQATVSANQVQLSYTRILSPTDGRVGIRNFHEGSYVRASDALALFSVVQLDPISIEAALPQALLPQLQALVAGSGQAPVILRAYSGDGGALLGEGRLGLIDNRVSDATGTVRIKGNFANAQGRLWPDQSVVVNLQAATLREALVVPQRALRQGAQSTFVWRVRDGKASPQPVRVTYADAEIAVVEGIVAGDRIVDDGYSRLRPGTEVHILEPDDAVHSTVASGGVL</sequence>
<keyword evidence="14" id="KW-1185">Reference proteome</keyword>
<reference evidence="13 14" key="1">
    <citation type="submission" date="2020-02" db="EMBL/GenBank/DDBJ databases">
        <authorList>
            <person name="Liang J."/>
        </authorList>
    </citation>
    <scope>NUCLEOTIDE SEQUENCE [LARGE SCALE GENOMIC DNA]</scope>
    <source>
        <strain evidence="13 14">L22-9</strain>
    </source>
</reference>
<feature type="domain" description="Multidrug resistance protein MdtA-like barrel-sandwich hybrid" evidence="10">
    <location>
        <begin position="73"/>
        <end position="211"/>
    </location>
</feature>
<dbReference type="PANTHER" id="PTHR30469">
    <property type="entry name" value="MULTIDRUG RESISTANCE PROTEIN MDTA"/>
    <property type="match status" value="1"/>
</dbReference>
<dbReference type="InterPro" id="IPR058626">
    <property type="entry name" value="MdtA-like_b-barrel"/>
</dbReference>
<proteinExistence type="inferred from homology"/>
<comment type="similarity">
    <text evidence="3">Belongs to the membrane fusion protein (MFP) (TC 8.A.1) family.</text>
</comment>
<dbReference type="InterPro" id="IPR058625">
    <property type="entry name" value="MdtA-like_BSH"/>
</dbReference>
<keyword evidence="7" id="KW-0472">Membrane</keyword>
<evidence type="ECO:0000256" key="4">
    <source>
        <dbReference type="ARBA" id="ARBA00022475"/>
    </source>
</evidence>
<dbReference type="Gene3D" id="1.10.287.470">
    <property type="entry name" value="Helix hairpin bin"/>
    <property type="match status" value="1"/>
</dbReference>
<evidence type="ECO:0000259" key="10">
    <source>
        <dbReference type="Pfam" id="PF25917"/>
    </source>
</evidence>
<feature type="domain" description="YknX-like C-terminal permuted SH3-like" evidence="12">
    <location>
        <begin position="309"/>
        <end position="375"/>
    </location>
</feature>
<dbReference type="Pfam" id="PF25944">
    <property type="entry name" value="Beta-barrel_RND"/>
    <property type="match status" value="1"/>
</dbReference>
<evidence type="ECO:0000256" key="3">
    <source>
        <dbReference type="ARBA" id="ARBA00009477"/>
    </source>
</evidence>
<dbReference type="Pfam" id="PF25876">
    <property type="entry name" value="HH_MFP_RND"/>
    <property type="match status" value="1"/>
</dbReference>
<dbReference type="InterPro" id="IPR058637">
    <property type="entry name" value="YknX-like_C"/>
</dbReference>
<gene>
    <name evidence="13" type="ORF">GN234_03145</name>
</gene>
<dbReference type="EMBL" id="CP048810">
    <property type="protein sequence ID" value="QKS81000.1"/>
    <property type="molecule type" value="Genomic_DNA"/>
</dbReference>